<dbReference type="Pfam" id="PF13646">
    <property type="entry name" value="HEAT_2"/>
    <property type="match status" value="1"/>
</dbReference>
<dbReference type="PANTHER" id="PTHR40469">
    <property type="entry name" value="SECRETED GLYCOSYL HYDROLASE"/>
    <property type="match status" value="1"/>
</dbReference>
<feature type="domain" description="ThuA-like" evidence="2">
    <location>
        <begin position="61"/>
        <end position="289"/>
    </location>
</feature>
<dbReference type="Gene3D" id="1.25.10.10">
    <property type="entry name" value="Leucine-rich Repeat Variant"/>
    <property type="match status" value="1"/>
</dbReference>
<dbReference type="AlphaFoldDB" id="A0AAW6TU01"/>
<dbReference type="InterPro" id="IPR029062">
    <property type="entry name" value="Class_I_gatase-like"/>
</dbReference>
<dbReference type="InterPro" id="IPR029010">
    <property type="entry name" value="ThuA-like"/>
</dbReference>
<dbReference type="InterPro" id="IPR016024">
    <property type="entry name" value="ARM-type_fold"/>
</dbReference>
<dbReference type="PANTHER" id="PTHR40469:SF2">
    <property type="entry name" value="GALACTOSE-BINDING DOMAIN-LIKE SUPERFAMILY PROTEIN"/>
    <property type="match status" value="1"/>
</dbReference>
<organism evidence="3 4">
    <name type="scientific">Anaerobaca lacustris</name>
    <dbReference type="NCBI Taxonomy" id="3044600"/>
    <lineage>
        <taxon>Bacteria</taxon>
        <taxon>Pseudomonadati</taxon>
        <taxon>Planctomycetota</taxon>
        <taxon>Phycisphaerae</taxon>
        <taxon>Sedimentisphaerales</taxon>
        <taxon>Anaerobacaceae</taxon>
        <taxon>Anaerobaca</taxon>
    </lineage>
</organism>
<proteinExistence type="predicted"/>
<dbReference type="Proteomes" id="UP001431776">
    <property type="component" value="Unassembled WGS sequence"/>
</dbReference>
<dbReference type="InterPro" id="IPR011989">
    <property type="entry name" value="ARM-like"/>
</dbReference>
<keyword evidence="4" id="KW-1185">Reference proteome</keyword>
<name>A0AAW6TU01_9BACT</name>
<evidence type="ECO:0000313" key="3">
    <source>
        <dbReference type="EMBL" id="MDI6448802.1"/>
    </source>
</evidence>
<dbReference type="Pfam" id="PF06283">
    <property type="entry name" value="ThuA"/>
    <property type="match status" value="1"/>
</dbReference>
<protein>
    <submittedName>
        <fullName evidence="3">ThuA domain-containing protein</fullName>
    </submittedName>
</protein>
<comment type="caution">
    <text evidence="3">The sequence shown here is derived from an EMBL/GenBank/DDBJ whole genome shotgun (WGS) entry which is preliminary data.</text>
</comment>
<evidence type="ECO:0000259" key="2">
    <source>
        <dbReference type="Pfam" id="PF06283"/>
    </source>
</evidence>
<feature type="chain" id="PRO_5043644640" evidence="1">
    <location>
        <begin position="28"/>
        <end position="545"/>
    </location>
</feature>
<dbReference type="SUPFAM" id="SSF52317">
    <property type="entry name" value="Class I glutamine amidotransferase-like"/>
    <property type="match status" value="1"/>
</dbReference>
<sequence>MIRRSKMMAALLLAGLCVAMLAGPLWAQSPKELRQLKDEEIAKITAAMPTKAAVTPEKPRKMLVFWRCETFFHTVIPVANKALEIMGEKTGAFEVTHVTDDYSVFTADRLKEFDIICLNNSTSLKFNPETTPERCEALMDFVKSGKGLVGLHAAADNFYEWPEGMEMMGNKFTGHPWNAPGTWAFKIDHPDHPLMAPFKGEGFKLSDEIYRTDPPLYSREKQLVLMSLDLSDETTRNTKGVREGDEDTGITWIKDWGKGRMFYCSLGHNDPVFMNPVILEHLLLGIQFAAGDLKVDTTPKPAAGAGTGSEMDRLLGQVKAYDFGDSREALTTLSDKIRQAYGKTDELKSIEKGLLGVLQSDAKYAGKQYVCRELSIIGTDQSVPVLASMLTDEKLSDMARYALERIPGDAADKALLEALPKAEGKAKVGIVNSLGERGYRGAAGEVGKLATASDPLLAGAAISALGKIGGADVAVVLDKVKDSAPDRLKMVAYDACLRCADQMVVEGDRAGALKMYRELNKAGVPQLIRTAALRGMLNAASSPNR</sequence>
<feature type="signal peptide" evidence="1">
    <location>
        <begin position="1"/>
        <end position="27"/>
    </location>
</feature>
<dbReference type="RefSeq" id="WP_349244210.1">
    <property type="nucleotide sequence ID" value="NZ_JASCXX010000006.1"/>
</dbReference>
<gene>
    <name evidence="3" type="ORF">QJ522_07070</name>
</gene>
<accession>A0AAW6TU01</accession>
<dbReference type="SUPFAM" id="SSF48371">
    <property type="entry name" value="ARM repeat"/>
    <property type="match status" value="1"/>
</dbReference>
<reference evidence="3" key="1">
    <citation type="submission" date="2023-05" db="EMBL/GenBank/DDBJ databases">
        <title>Anaerotaeda fermentans gen. nov., sp. nov., a novel anaerobic planctomycete of the new family within the order Sedimentisphaerales isolated from Taman Peninsula, Russia.</title>
        <authorList>
            <person name="Khomyakova M.A."/>
            <person name="Merkel A.Y."/>
            <person name="Slobodkin A.I."/>
        </authorList>
    </citation>
    <scope>NUCLEOTIDE SEQUENCE</scope>
    <source>
        <strain evidence="3">M17dextr</strain>
    </source>
</reference>
<evidence type="ECO:0000256" key="1">
    <source>
        <dbReference type="SAM" id="SignalP"/>
    </source>
</evidence>
<keyword evidence="1" id="KW-0732">Signal</keyword>
<dbReference type="Gene3D" id="3.40.50.880">
    <property type="match status" value="1"/>
</dbReference>
<evidence type="ECO:0000313" key="4">
    <source>
        <dbReference type="Proteomes" id="UP001431776"/>
    </source>
</evidence>
<dbReference type="EMBL" id="JASCXX010000006">
    <property type="protein sequence ID" value="MDI6448802.1"/>
    <property type="molecule type" value="Genomic_DNA"/>
</dbReference>